<dbReference type="EMBL" id="JBHSZO010000053">
    <property type="protein sequence ID" value="MFC7221176.1"/>
    <property type="molecule type" value="Genomic_DNA"/>
</dbReference>
<dbReference type="Gene3D" id="2.40.440.10">
    <property type="entry name" value="L,D-transpeptidase catalytic domain-like"/>
    <property type="match status" value="1"/>
</dbReference>
<keyword evidence="3 6" id="KW-0133">Cell shape</keyword>
<dbReference type="CDD" id="cd16913">
    <property type="entry name" value="YkuD_like"/>
    <property type="match status" value="1"/>
</dbReference>
<feature type="active site" description="Proton donor/acceptor" evidence="6">
    <location>
        <position position="319"/>
    </location>
</feature>
<evidence type="ECO:0000259" key="9">
    <source>
        <dbReference type="PROSITE" id="PS52029"/>
    </source>
</evidence>
<evidence type="ECO:0000256" key="1">
    <source>
        <dbReference type="ARBA" id="ARBA00004752"/>
    </source>
</evidence>
<comment type="caution">
    <text evidence="10">The sequence shown here is derived from an EMBL/GenBank/DDBJ whole genome shotgun (WGS) entry which is preliminary data.</text>
</comment>
<dbReference type="InterPro" id="IPR005490">
    <property type="entry name" value="LD_TPept_cat_dom"/>
</dbReference>
<dbReference type="RefSeq" id="WP_386418354.1">
    <property type="nucleotide sequence ID" value="NZ_JBHSZO010000053.1"/>
</dbReference>
<feature type="domain" description="L,D-TPase catalytic" evidence="9">
    <location>
        <begin position="249"/>
        <end position="362"/>
    </location>
</feature>
<evidence type="ECO:0000256" key="3">
    <source>
        <dbReference type="ARBA" id="ARBA00022960"/>
    </source>
</evidence>
<feature type="signal peptide" evidence="8">
    <location>
        <begin position="1"/>
        <end position="27"/>
    </location>
</feature>
<accession>A0ABW2GND3</accession>
<evidence type="ECO:0000256" key="5">
    <source>
        <dbReference type="ARBA" id="ARBA00023316"/>
    </source>
</evidence>
<protein>
    <submittedName>
        <fullName evidence="10">Peptidoglycan-binding protein</fullName>
    </submittedName>
</protein>
<evidence type="ECO:0000256" key="7">
    <source>
        <dbReference type="SAM" id="MobiDB-lite"/>
    </source>
</evidence>
<gene>
    <name evidence="10" type="ORF">ACFQLX_23880</name>
</gene>
<comment type="pathway">
    <text evidence="1 6">Cell wall biogenesis; peptidoglycan biosynthesis.</text>
</comment>
<dbReference type="PROSITE" id="PS52029">
    <property type="entry name" value="LD_TPASE"/>
    <property type="match status" value="1"/>
</dbReference>
<feature type="compositionally biased region" description="Acidic residues" evidence="7">
    <location>
        <begin position="47"/>
        <end position="56"/>
    </location>
</feature>
<dbReference type="InterPro" id="IPR038063">
    <property type="entry name" value="Transpep_catalytic_dom"/>
</dbReference>
<dbReference type="SUPFAM" id="SSF47090">
    <property type="entry name" value="PGBD-like"/>
    <property type="match status" value="2"/>
</dbReference>
<reference evidence="11" key="1">
    <citation type="journal article" date="2019" name="Int. J. Syst. Evol. Microbiol.">
        <title>The Global Catalogue of Microorganisms (GCM) 10K type strain sequencing project: providing services to taxonomists for standard genome sequencing and annotation.</title>
        <authorList>
            <consortium name="The Broad Institute Genomics Platform"/>
            <consortium name="The Broad Institute Genome Sequencing Center for Infectious Disease"/>
            <person name="Wu L."/>
            <person name="Ma J."/>
        </authorList>
    </citation>
    <scope>NUCLEOTIDE SEQUENCE [LARGE SCALE GENOMIC DNA]</scope>
    <source>
        <strain evidence="11">CGMCC 1.13681</strain>
    </source>
</reference>
<feature type="compositionally biased region" description="Basic and acidic residues" evidence="7">
    <location>
        <begin position="60"/>
        <end position="78"/>
    </location>
</feature>
<dbReference type="InterPro" id="IPR036365">
    <property type="entry name" value="PGBD-like_sf"/>
</dbReference>
<keyword evidence="2" id="KW-0808">Transferase</keyword>
<keyword evidence="8" id="KW-0732">Signal</keyword>
<dbReference type="SUPFAM" id="SSF141523">
    <property type="entry name" value="L,D-transpeptidase catalytic domain-like"/>
    <property type="match status" value="1"/>
</dbReference>
<organism evidence="10 11">
    <name type="scientific">Streptomyces polyrhachis</name>
    <dbReference type="NCBI Taxonomy" id="1282885"/>
    <lineage>
        <taxon>Bacteria</taxon>
        <taxon>Bacillati</taxon>
        <taxon>Actinomycetota</taxon>
        <taxon>Actinomycetes</taxon>
        <taxon>Kitasatosporales</taxon>
        <taxon>Streptomycetaceae</taxon>
        <taxon>Streptomyces</taxon>
    </lineage>
</organism>
<keyword evidence="4 6" id="KW-0573">Peptidoglycan synthesis</keyword>
<dbReference type="InterPro" id="IPR036366">
    <property type="entry name" value="PGBDSf"/>
</dbReference>
<feature type="compositionally biased region" description="Low complexity" evidence="7">
    <location>
        <begin position="30"/>
        <end position="46"/>
    </location>
</feature>
<evidence type="ECO:0000256" key="6">
    <source>
        <dbReference type="PROSITE-ProRule" id="PRU01373"/>
    </source>
</evidence>
<evidence type="ECO:0000256" key="4">
    <source>
        <dbReference type="ARBA" id="ARBA00022984"/>
    </source>
</evidence>
<dbReference type="Gene3D" id="1.10.101.10">
    <property type="entry name" value="PGBD-like superfamily/PGBD"/>
    <property type="match status" value="2"/>
</dbReference>
<evidence type="ECO:0000256" key="8">
    <source>
        <dbReference type="SAM" id="SignalP"/>
    </source>
</evidence>
<dbReference type="PANTHER" id="PTHR30582">
    <property type="entry name" value="L,D-TRANSPEPTIDASE"/>
    <property type="match status" value="1"/>
</dbReference>
<dbReference type="Proteomes" id="UP001596413">
    <property type="component" value="Unassembled WGS sequence"/>
</dbReference>
<dbReference type="PROSITE" id="PS51257">
    <property type="entry name" value="PROKAR_LIPOPROTEIN"/>
    <property type="match status" value="1"/>
</dbReference>
<name>A0ABW2GND3_9ACTN</name>
<dbReference type="PANTHER" id="PTHR30582:SF33">
    <property type="entry name" value="EXPORTED PROTEIN"/>
    <property type="match status" value="1"/>
</dbReference>
<keyword evidence="5 6" id="KW-0961">Cell wall biogenesis/degradation</keyword>
<sequence length="363" mass="39923">MHSRRIRTSVAAAVTAAVLVLTGCASDGDRAAPAANAADPVAATPSFEDEPSEEPSETPTPKESKPADKVVLKPGDNSDKVRELQARLVQAKRLKAVPNGNYGPATKGAVSEYQSAQGLKVTGIVDETTWTKLLSQTKTPTQEELHPKKQLIGQGDNSDKVRELQARLKQLGHFKEKPTGYYGPVTQTAVKAYQQAVGIEATGTVYEDTWEKLLSQTKTPTQDELRPPVELPAVDASLADIDERCKTGRTLCISKTSRKMAWMIDGKVVRLFDVRFGAEGYETREGVFSVYWKSREHVSTIYNSPMPFAMFFDGGQAVHYSENFAQNGYSNGSYGCVNVRDYNGIKWLFDTQVKTGDKVVIHW</sequence>
<dbReference type="InterPro" id="IPR050979">
    <property type="entry name" value="LD-transpeptidase"/>
</dbReference>
<evidence type="ECO:0000313" key="11">
    <source>
        <dbReference type="Proteomes" id="UP001596413"/>
    </source>
</evidence>
<feature type="chain" id="PRO_5046872297" evidence="8">
    <location>
        <begin position="28"/>
        <end position="363"/>
    </location>
</feature>
<keyword evidence="11" id="KW-1185">Reference proteome</keyword>
<evidence type="ECO:0000313" key="10">
    <source>
        <dbReference type="EMBL" id="MFC7221176.1"/>
    </source>
</evidence>
<feature type="region of interest" description="Disordered" evidence="7">
    <location>
        <begin position="30"/>
        <end position="78"/>
    </location>
</feature>
<proteinExistence type="predicted"/>
<dbReference type="Pfam" id="PF01471">
    <property type="entry name" value="PG_binding_1"/>
    <property type="match status" value="2"/>
</dbReference>
<dbReference type="Pfam" id="PF03734">
    <property type="entry name" value="YkuD"/>
    <property type="match status" value="1"/>
</dbReference>
<feature type="active site" description="Nucleophile" evidence="6">
    <location>
        <position position="336"/>
    </location>
</feature>
<evidence type="ECO:0000256" key="2">
    <source>
        <dbReference type="ARBA" id="ARBA00022679"/>
    </source>
</evidence>
<dbReference type="InterPro" id="IPR002477">
    <property type="entry name" value="Peptidoglycan-bd-like"/>
</dbReference>